<dbReference type="FunFam" id="3.40.532.10:FF:000006">
    <property type="entry name" value="Ubiquitin carboxyl-terminal hydrolase"/>
    <property type="match status" value="1"/>
</dbReference>
<evidence type="ECO:0000256" key="6">
    <source>
        <dbReference type="ARBA" id="ARBA00022807"/>
    </source>
</evidence>
<evidence type="ECO:0000256" key="8">
    <source>
        <dbReference type="RuleBase" id="RU361215"/>
    </source>
</evidence>
<dbReference type="InterPro" id="IPR001578">
    <property type="entry name" value="Peptidase_C12_UCH"/>
</dbReference>
<dbReference type="PANTHER" id="PTHR10589">
    <property type="entry name" value="UBIQUITIN CARBOXYL-TERMINAL HYDROLASE"/>
    <property type="match status" value="1"/>
</dbReference>
<keyword evidence="3 7" id="KW-0645">Protease</keyword>
<evidence type="ECO:0000256" key="4">
    <source>
        <dbReference type="ARBA" id="ARBA00022786"/>
    </source>
</evidence>
<dbReference type="EMBL" id="BABT02000220">
    <property type="protein sequence ID" value="GAA99303.1"/>
    <property type="molecule type" value="Genomic_DNA"/>
</dbReference>
<dbReference type="FunCoup" id="G7E9I4">
    <property type="interactions" value="343"/>
</dbReference>
<dbReference type="MEROPS" id="C12.002"/>
<dbReference type="RefSeq" id="XP_014568546.1">
    <property type="nucleotide sequence ID" value="XM_014713060.1"/>
</dbReference>
<feature type="domain" description="UCH catalytic" evidence="9">
    <location>
        <begin position="2"/>
        <end position="223"/>
    </location>
</feature>
<dbReference type="OrthoDB" id="427186at2759"/>
<comment type="catalytic activity">
    <reaction evidence="1 7 8">
        <text>Thiol-dependent hydrolysis of ester, thioester, amide, peptide and isopeptide bonds formed by the C-terminal Gly of ubiquitin (a 76-residue protein attached to proteins as an intracellular targeting signal).</text>
        <dbReference type="EC" id="3.4.19.12"/>
    </reaction>
</comment>
<dbReference type="AlphaFoldDB" id="G7E9I4"/>
<dbReference type="Proteomes" id="UP000009131">
    <property type="component" value="Unassembled WGS sequence"/>
</dbReference>
<sequence length="227" mass="24819">MRWVPLEANPDVMNAWCAKLGLDTSRASFCDIYGLDPDLLAMVPQPVYAVLLLFPVTDAYEKHREEERVATKHQDEAVSHAIYFKQTIGNACGTMGLLHGLANSDAPIGSDTPLRRLFERCTDATPLERAKLLEHDSELEAAHSETAQTGQTAAPDADAKVDLHFVAFVAVRGRLLELDGRKDSPIDHGPVSSLLTDTAKVITDKFLRFAGDSLQFSLMALAGTNDE</sequence>
<dbReference type="InterPro" id="IPR038765">
    <property type="entry name" value="Papain-like_cys_pep_sf"/>
</dbReference>
<evidence type="ECO:0000313" key="10">
    <source>
        <dbReference type="EMBL" id="GAA99303.1"/>
    </source>
</evidence>
<accession>G7E9I4</accession>
<dbReference type="GO" id="GO:0005737">
    <property type="term" value="C:cytoplasm"/>
    <property type="evidence" value="ECO:0007669"/>
    <property type="project" value="TreeGrafter"/>
</dbReference>
<dbReference type="OMA" id="TCFVQAP"/>
<evidence type="ECO:0000313" key="11">
    <source>
        <dbReference type="Proteomes" id="UP000009131"/>
    </source>
</evidence>
<comment type="similarity">
    <text evidence="2 7 8">Belongs to the peptidase C12 family.</text>
</comment>
<reference evidence="10 11" key="2">
    <citation type="journal article" date="2012" name="Open Biol.">
        <title>Characteristics of nucleosomes and linker DNA regions on the genome of the basidiomycete Mixia osmundae revealed by mono- and dinucleosome mapping.</title>
        <authorList>
            <person name="Nishida H."/>
            <person name="Kondo S."/>
            <person name="Matsumoto T."/>
            <person name="Suzuki Y."/>
            <person name="Yoshikawa H."/>
            <person name="Taylor T.D."/>
            <person name="Sugiyama J."/>
        </authorList>
    </citation>
    <scope>NUCLEOTIDE SEQUENCE [LARGE SCALE GENOMIC DNA]</scope>
    <source>
        <strain evidence="11">CBS 9802 / IAM 14324 / JCM 22182 / KY 12970</strain>
    </source>
</reference>
<feature type="active site" description="Proton donor" evidence="7">
    <location>
        <position position="164"/>
    </location>
</feature>
<dbReference type="InParanoid" id="G7E9I4"/>
<evidence type="ECO:0000256" key="3">
    <source>
        <dbReference type="ARBA" id="ARBA00022670"/>
    </source>
</evidence>
<feature type="site" description="Important for enzyme activity" evidence="7">
    <location>
        <position position="179"/>
    </location>
</feature>
<dbReference type="EC" id="3.4.19.12" evidence="8"/>
<evidence type="ECO:0000256" key="1">
    <source>
        <dbReference type="ARBA" id="ARBA00000707"/>
    </source>
</evidence>
<name>G7E9I4_MIXOS</name>
<keyword evidence="5 7" id="KW-0378">Hydrolase</keyword>
<comment type="caution">
    <text evidence="10">The sequence shown here is derived from an EMBL/GenBank/DDBJ whole genome shotgun (WGS) entry which is preliminary data.</text>
</comment>
<dbReference type="PANTHER" id="PTHR10589:SF17">
    <property type="entry name" value="UBIQUITIN CARBOXYL-TERMINAL HYDROLASE"/>
    <property type="match status" value="1"/>
</dbReference>
<gene>
    <name evidence="10" type="primary">Mo05998</name>
    <name evidence="10" type="ORF">E5Q_05998</name>
</gene>
<organism evidence="10 11">
    <name type="scientific">Mixia osmundae (strain CBS 9802 / IAM 14324 / JCM 22182 / KY 12970)</name>
    <dbReference type="NCBI Taxonomy" id="764103"/>
    <lineage>
        <taxon>Eukaryota</taxon>
        <taxon>Fungi</taxon>
        <taxon>Dikarya</taxon>
        <taxon>Basidiomycota</taxon>
        <taxon>Pucciniomycotina</taxon>
        <taxon>Mixiomycetes</taxon>
        <taxon>Mixiales</taxon>
        <taxon>Mixiaceae</taxon>
        <taxon>Mixia</taxon>
    </lineage>
</organism>
<evidence type="ECO:0000256" key="7">
    <source>
        <dbReference type="PROSITE-ProRule" id="PRU01393"/>
    </source>
</evidence>
<evidence type="ECO:0000259" key="9">
    <source>
        <dbReference type="PROSITE" id="PS52048"/>
    </source>
</evidence>
<evidence type="ECO:0000256" key="5">
    <source>
        <dbReference type="ARBA" id="ARBA00022801"/>
    </source>
</evidence>
<dbReference type="GO" id="GO:0006511">
    <property type="term" value="P:ubiquitin-dependent protein catabolic process"/>
    <property type="evidence" value="ECO:0007669"/>
    <property type="project" value="UniProtKB-UniRule"/>
</dbReference>
<dbReference type="eggNOG" id="KOG1415">
    <property type="taxonomic scope" value="Eukaryota"/>
</dbReference>
<keyword evidence="11" id="KW-1185">Reference proteome</keyword>
<evidence type="ECO:0000256" key="2">
    <source>
        <dbReference type="ARBA" id="ARBA00009326"/>
    </source>
</evidence>
<dbReference type="InterPro" id="IPR036959">
    <property type="entry name" value="Peptidase_C12_UCH_sf"/>
</dbReference>
<keyword evidence="4 7" id="KW-0833">Ubl conjugation pathway</keyword>
<dbReference type="Gene3D" id="3.40.532.10">
    <property type="entry name" value="Peptidase C12, ubiquitin carboxyl-terminal hydrolase"/>
    <property type="match status" value="1"/>
</dbReference>
<dbReference type="PRINTS" id="PR00707">
    <property type="entry name" value="UBCTHYDRLASE"/>
</dbReference>
<keyword evidence="6 7" id="KW-0788">Thiol protease</keyword>
<dbReference type="GO" id="GO:0016579">
    <property type="term" value="P:protein deubiquitination"/>
    <property type="evidence" value="ECO:0007669"/>
    <property type="project" value="TreeGrafter"/>
</dbReference>
<protein>
    <recommendedName>
        <fullName evidence="8">Ubiquitin carboxyl-terminal hydrolase</fullName>
        <ecNumber evidence="8">3.4.19.12</ecNumber>
    </recommendedName>
</protein>
<dbReference type="GO" id="GO:0004843">
    <property type="term" value="F:cysteine-type deubiquitinase activity"/>
    <property type="evidence" value="ECO:0007669"/>
    <property type="project" value="UniProtKB-UniRule"/>
</dbReference>
<dbReference type="SUPFAM" id="SSF54001">
    <property type="entry name" value="Cysteine proteinases"/>
    <property type="match status" value="1"/>
</dbReference>
<reference evidence="10 11" key="1">
    <citation type="journal article" date="2011" name="J. Gen. Appl. Microbiol.">
        <title>Draft genome sequencing of the enigmatic basidiomycete Mixia osmundae.</title>
        <authorList>
            <person name="Nishida H."/>
            <person name="Nagatsuka Y."/>
            <person name="Sugiyama J."/>
        </authorList>
    </citation>
    <scope>NUCLEOTIDE SEQUENCE [LARGE SCALE GENOMIC DNA]</scope>
    <source>
        <strain evidence="11">CBS 9802 / IAM 14324 / JCM 22182 / KY 12970</strain>
    </source>
</reference>
<dbReference type="STRING" id="764103.G7E9I4"/>
<dbReference type="Pfam" id="PF01088">
    <property type="entry name" value="Peptidase_C12"/>
    <property type="match status" value="1"/>
</dbReference>
<dbReference type="HOGENOM" id="CLU_054406_1_1_1"/>
<dbReference type="PROSITE" id="PS52048">
    <property type="entry name" value="UCH_DOMAIN"/>
    <property type="match status" value="1"/>
</dbReference>
<feature type="site" description="Transition state stabilizer" evidence="7">
    <location>
        <position position="86"/>
    </location>
</feature>
<dbReference type="CDD" id="cd09616">
    <property type="entry name" value="Peptidase_C12_UCH_L1_L3"/>
    <property type="match status" value="1"/>
</dbReference>
<proteinExistence type="inferred from homology"/>
<feature type="active site" description="Nucleophile" evidence="7">
    <location>
        <position position="92"/>
    </location>
</feature>